<name>A0A4Z1KBN5_9HELO</name>
<gene>
    <name evidence="2" type="ORF">BPOR_0636g00020</name>
</gene>
<keyword evidence="3" id="KW-1185">Reference proteome</keyword>
<proteinExistence type="predicted"/>
<accession>A0A4Z1KBN5</accession>
<comment type="caution">
    <text evidence="2">The sequence shown here is derived from an EMBL/GenBank/DDBJ whole genome shotgun (WGS) entry which is preliminary data.</text>
</comment>
<evidence type="ECO:0000313" key="3">
    <source>
        <dbReference type="Proteomes" id="UP000297280"/>
    </source>
</evidence>
<dbReference type="EMBL" id="PQXO01000635">
    <property type="protein sequence ID" value="TGO83507.1"/>
    <property type="molecule type" value="Genomic_DNA"/>
</dbReference>
<feature type="compositionally biased region" description="Low complexity" evidence="1">
    <location>
        <begin position="106"/>
        <end position="124"/>
    </location>
</feature>
<dbReference type="AlphaFoldDB" id="A0A4Z1KBN5"/>
<dbReference type="Proteomes" id="UP000297280">
    <property type="component" value="Unassembled WGS sequence"/>
</dbReference>
<sequence>MSSQTSEIVLRGSKISCAFLDLIMAWPLMSSLKNISSLRPSSAKSAKSKRIAASRIRSYLQGPYASVPYATIVKNPQASVHKQFNRVAAAGYRMGAMLEEFDKAFDGNNSGGNNNSNDRSNSDS</sequence>
<protein>
    <submittedName>
        <fullName evidence="2">Uncharacterized protein</fullName>
    </submittedName>
</protein>
<reference evidence="2 3" key="1">
    <citation type="submission" date="2017-12" db="EMBL/GenBank/DDBJ databases">
        <title>Comparative genomics of Botrytis spp.</title>
        <authorList>
            <person name="Valero-Jimenez C.A."/>
            <person name="Tapia P."/>
            <person name="Veloso J."/>
            <person name="Silva-Moreno E."/>
            <person name="Staats M."/>
            <person name="Valdes J.H."/>
            <person name="Van Kan J.A.L."/>
        </authorList>
    </citation>
    <scope>NUCLEOTIDE SEQUENCE [LARGE SCALE GENOMIC DNA]</scope>
    <source>
        <strain evidence="2 3">MUCL3349</strain>
    </source>
</reference>
<feature type="region of interest" description="Disordered" evidence="1">
    <location>
        <begin position="105"/>
        <end position="124"/>
    </location>
</feature>
<evidence type="ECO:0000256" key="1">
    <source>
        <dbReference type="SAM" id="MobiDB-lite"/>
    </source>
</evidence>
<organism evidence="2 3">
    <name type="scientific">Botrytis porri</name>
    <dbReference type="NCBI Taxonomy" id="87229"/>
    <lineage>
        <taxon>Eukaryota</taxon>
        <taxon>Fungi</taxon>
        <taxon>Dikarya</taxon>
        <taxon>Ascomycota</taxon>
        <taxon>Pezizomycotina</taxon>
        <taxon>Leotiomycetes</taxon>
        <taxon>Helotiales</taxon>
        <taxon>Sclerotiniaceae</taxon>
        <taxon>Botrytis</taxon>
    </lineage>
</organism>
<evidence type="ECO:0000313" key="2">
    <source>
        <dbReference type="EMBL" id="TGO83507.1"/>
    </source>
</evidence>